<evidence type="ECO:0000256" key="4">
    <source>
        <dbReference type="ARBA" id="ARBA00022723"/>
    </source>
</evidence>
<dbReference type="PRINTS" id="PR00188">
    <property type="entry name" value="PLANTGLOBIN"/>
</dbReference>
<dbReference type="GO" id="GO:0020037">
    <property type="term" value="F:heme binding"/>
    <property type="evidence" value="ECO:0007669"/>
    <property type="project" value="InterPro"/>
</dbReference>
<dbReference type="EMBL" id="JAODUO010000300">
    <property type="protein sequence ID" value="KAK2183683.1"/>
    <property type="molecule type" value="Genomic_DNA"/>
</dbReference>
<comment type="caution">
    <text evidence="9">The sequence shown here is derived from an EMBL/GenBank/DDBJ whole genome shotgun (WGS) entry which is preliminary data.</text>
</comment>
<feature type="domain" description="Globin" evidence="8">
    <location>
        <begin position="50"/>
        <end position="198"/>
    </location>
</feature>
<evidence type="ECO:0000256" key="3">
    <source>
        <dbReference type="ARBA" id="ARBA00022621"/>
    </source>
</evidence>
<dbReference type="InterPro" id="IPR009050">
    <property type="entry name" value="Globin-like_sf"/>
</dbReference>
<reference evidence="9" key="1">
    <citation type="journal article" date="2023" name="Mol. Biol. Evol.">
        <title>Third-Generation Sequencing Reveals the Adaptive Role of the Epigenome in Three Deep-Sea Polychaetes.</title>
        <authorList>
            <person name="Perez M."/>
            <person name="Aroh O."/>
            <person name="Sun Y."/>
            <person name="Lan Y."/>
            <person name="Juniper S.K."/>
            <person name="Young C.R."/>
            <person name="Angers B."/>
            <person name="Qian P.Y."/>
        </authorList>
    </citation>
    <scope>NUCLEOTIDE SEQUENCE</scope>
    <source>
        <strain evidence="9">R07B-5</strain>
    </source>
</reference>
<evidence type="ECO:0000313" key="9">
    <source>
        <dbReference type="EMBL" id="KAK2183683.1"/>
    </source>
</evidence>
<evidence type="ECO:0000256" key="5">
    <source>
        <dbReference type="ARBA" id="ARBA00023004"/>
    </source>
</evidence>
<protein>
    <recommendedName>
        <fullName evidence="8">Globin domain-containing protein</fullName>
    </recommendedName>
</protein>
<evidence type="ECO:0000256" key="2">
    <source>
        <dbReference type="ARBA" id="ARBA00022617"/>
    </source>
</evidence>
<accession>A0AAD9NW76</accession>
<proteinExistence type="inferred from homology"/>
<evidence type="ECO:0000259" key="8">
    <source>
        <dbReference type="PROSITE" id="PS01033"/>
    </source>
</evidence>
<dbReference type="InterPro" id="IPR050532">
    <property type="entry name" value="Globin-like_OT"/>
</dbReference>
<evidence type="ECO:0000256" key="1">
    <source>
        <dbReference type="ARBA" id="ARBA00022448"/>
    </source>
</evidence>
<dbReference type="CDD" id="cd01040">
    <property type="entry name" value="Mb-like"/>
    <property type="match status" value="1"/>
</dbReference>
<feature type="region of interest" description="Disordered" evidence="7">
    <location>
        <begin position="1"/>
        <end position="24"/>
    </location>
</feature>
<keyword evidence="3 6" id="KW-0561">Oxygen transport</keyword>
<evidence type="ECO:0000313" key="10">
    <source>
        <dbReference type="Proteomes" id="UP001209878"/>
    </source>
</evidence>
<evidence type="ECO:0000256" key="7">
    <source>
        <dbReference type="SAM" id="MobiDB-lite"/>
    </source>
</evidence>
<evidence type="ECO:0000256" key="6">
    <source>
        <dbReference type="RuleBase" id="RU000356"/>
    </source>
</evidence>
<dbReference type="SUPFAM" id="SSF46458">
    <property type="entry name" value="Globin-like"/>
    <property type="match status" value="1"/>
</dbReference>
<keyword evidence="10" id="KW-1185">Reference proteome</keyword>
<name>A0AAD9NW76_RIDPI</name>
<keyword evidence="4" id="KW-0479">Metal-binding</keyword>
<keyword evidence="5" id="KW-0408">Iron</keyword>
<dbReference type="PROSITE" id="PS01033">
    <property type="entry name" value="GLOBIN"/>
    <property type="match status" value="1"/>
</dbReference>
<dbReference type="Gene3D" id="1.10.490.10">
    <property type="entry name" value="Globins"/>
    <property type="match status" value="1"/>
</dbReference>
<organism evidence="9 10">
    <name type="scientific">Ridgeia piscesae</name>
    <name type="common">Tubeworm</name>
    <dbReference type="NCBI Taxonomy" id="27915"/>
    <lineage>
        <taxon>Eukaryota</taxon>
        <taxon>Metazoa</taxon>
        <taxon>Spiralia</taxon>
        <taxon>Lophotrochozoa</taxon>
        <taxon>Annelida</taxon>
        <taxon>Polychaeta</taxon>
        <taxon>Sedentaria</taxon>
        <taxon>Canalipalpata</taxon>
        <taxon>Sabellida</taxon>
        <taxon>Siboglinidae</taxon>
        <taxon>Ridgeia</taxon>
    </lineage>
</organism>
<dbReference type="GO" id="GO:0005344">
    <property type="term" value="F:oxygen carrier activity"/>
    <property type="evidence" value="ECO:0007669"/>
    <property type="project" value="UniProtKB-KW"/>
</dbReference>
<dbReference type="PANTHER" id="PTHR46458:SF1">
    <property type="entry name" value="GEO09476P1"/>
    <property type="match status" value="1"/>
</dbReference>
<dbReference type="GO" id="GO:0019825">
    <property type="term" value="F:oxygen binding"/>
    <property type="evidence" value="ECO:0007669"/>
    <property type="project" value="InterPro"/>
</dbReference>
<dbReference type="InterPro" id="IPR012292">
    <property type="entry name" value="Globin/Proto"/>
</dbReference>
<keyword evidence="1 6" id="KW-0813">Transport</keyword>
<gene>
    <name evidence="9" type="ORF">NP493_300g03003</name>
</gene>
<keyword evidence="2 6" id="KW-0349">Heme</keyword>
<comment type="similarity">
    <text evidence="6">Belongs to the globin family.</text>
</comment>
<dbReference type="InterPro" id="IPR000971">
    <property type="entry name" value="Globin"/>
</dbReference>
<dbReference type="Proteomes" id="UP001209878">
    <property type="component" value="Unassembled WGS sequence"/>
</dbReference>
<sequence>MAYRQASNAGDVKEDSGDDEEEEVEPWKLFHLDVWLRKGLDVKKPPEPVKISEDQKRLVRETWPRVNAHQRQAGTHMYLRIFQVCPAIKGVFRLQDVANENVTSHPKMMMHAVRFIQSIEVAVDHMDALDEIVAPVFVNLGRRHLHYKNLLEDQFSMFSHGVLYSWHSALEHVFKAEVQSAWNQLFEFIVQHMEFGFMTALADKEAEQEALHRKYYG</sequence>
<dbReference type="GO" id="GO:0046872">
    <property type="term" value="F:metal ion binding"/>
    <property type="evidence" value="ECO:0007669"/>
    <property type="project" value="UniProtKB-KW"/>
</dbReference>
<dbReference type="InterPro" id="IPR044399">
    <property type="entry name" value="Mb-like_M"/>
</dbReference>
<dbReference type="Pfam" id="PF00042">
    <property type="entry name" value="Globin"/>
    <property type="match status" value="1"/>
</dbReference>
<dbReference type="AlphaFoldDB" id="A0AAD9NW76"/>
<dbReference type="PANTHER" id="PTHR46458">
    <property type="entry name" value="BLR2807 PROTEIN"/>
    <property type="match status" value="1"/>
</dbReference>